<evidence type="ECO:0000256" key="1">
    <source>
        <dbReference type="SAM" id="SignalP"/>
    </source>
</evidence>
<protein>
    <recommendedName>
        <fullName evidence="2">Endo-1,3(4)-beta-glucanase 1 carbohydrate binding domain-containing protein</fullName>
    </recommendedName>
</protein>
<dbReference type="InterPro" id="IPR018909">
    <property type="entry name" value="Eng1_septum"/>
</dbReference>
<feature type="domain" description="Endo-1,3(4)-beta-glucanase 1 carbohydrate binding" evidence="2">
    <location>
        <begin position="33"/>
        <end position="80"/>
    </location>
</feature>
<keyword evidence="1" id="KW-0732">Signal</keyword>
<feature type="signal peptide" evidence="1">
    <location>
        <begin position="1"/>
        <end position="24"/>
    </location>
</feature>
<dbReference type="GO" id="GO:0030246">
    <property type="term" value="F:carbohydrate binding"/>
    <property type="evidence" value="ECO:0007669"/>
    <property type="project" value="InterPro"/>
</dbReference>
<name>A0A8T9CEK8_9HELO</name>
<dbReference type="SUPFAM" id="SSF48208">
    <property type="entry name" value="Six-hairpin glycosidases"/>
    <property type="match status" value="1"/>
</dbReference>
<organism evidence="3 4">
    <name type="scientific">Lachnellula suecica</name>
    <dbReference type="NCBI Taxonomy" id="602035"/>
    <lineage>
        <taxon>Eukaryota</taxon>
        <taxon>Fungi</taxon>
        <taxon>Dikarya</taxon>
        <taxon>Ascomycota</taxon>
        <taxon>Pezizomycotina</taxon>
        <taxon>Leotiomycetes</taxon>
        <taxon>Helotiales</taxon>
        <taxon>Lachnaceae</taxon>
        <taxon>Lachnellula</taxon>
    </lineage>
</organism>
<comment type="caution">
    <text evidence="3">The sequence shown here is derived from an EMBL/GenBank/DDBJ whole genome shotgun (WGS) entry which is preliminary data.</text>
</comment>
<dbReference type="AlphaFoldDB" id="A0A8T9CEK8"/>
<dbReference type="GO" id="GO:0005975">
    <property type="term" value="P:carbohydrate metabolic process"/>
    <property type="evidence" value="ECO:0007669"/>
    <property type="project" value="InterPro"/>
</dbReference>
<dbReference type="Pfam" id="PF10645">
    <property type="entry name" value="Carb_bind"/>
    <property type="match status" value="1"/>
</dbReference>
<feature type="chain" id="PRO_5035733440" description="Endo-1,3(4)-beta-glucanase 1 carbohydrate binding domain-containing protein" evidence="1">
    <location>
        <begin position="25"/>
        <end position="792"/>
    </location>
</feature>
<evidence type="ECO:0000313" key="4">
    <source>
        <dbReference type="Proteomes" id="UP000469558"/>
    </source>
</evidence>
<accession>A0A8T9CEK8</accession>
<keyword evidence="4" id="KW-1185">Reference proteome</keyword>
<evidence type="ECO:0000313" key="3">
    <source>
        <dbReference type="EMBL" id="TVY84249.1"/>
    </source>
</evidence>
<proteinExistence type="predicted"/>
<reference evidence="3 4" key="1">
    <citation type="submission" date="2018-05" db="EMBL/GenBank/DDBJ databases">
        <title>Genome sequencing and assembly of the regulated plant pathogen Lachnellula willkommii and related sister species for the development of diagnostic species identification markers.</title>
        <authorList>
            <person name="Giroux E."/>
            <person name="Bilodeau G."/>
        </authorList>
    </citation>
    <scope>NUCLEOTIDE SEQUENCE [LARGE SCALE GENOMIC DNA]</scope>
    <source>
        <strain evidence="3 4">CBS 268.59</strain>
    </source>
</reference>
<dbReference type="InterPro" id="IPR008928">
    <property type="entry name" value="6-hairpin_glycosidase_sf"/>
</dbReference>
<evidence type="ECO:0000259" key="2">
    <source>
        <dbReference type="Pfam" id="PF10645"/>
    </source>
</evidence>
<gene>
    <name evidence="3" type="ORF">LSUE1_G001358</name>
</gene>
<dbReference type="EMBL" id="QGMK01000101">
    <property type="protein sequence ID" value="TVY84249.1"/>
    <property type="molecule type" value="Genomic_DNA"/>
</dbReference>
<dbReference type="Proteomes" id="UP000469558">
    <property type="component" value="Unassembled WGS sequence"/>
</dbReference>
<dbReference type="OrthoDB" id="2591256at2759"/>
<sequence>MKIQMRELVGVLTLLVLQSTPVNTDFVEEIEVCGGAPYYASKYTCYNSDFLCPILGGSPTMRCGADCYSPRAYSCLEDHLQEASLSDSTGQDGSYIRTDESTTLHLSSPPYDNYFYSDCHSTSQMVVTSPLPDSNLTIMGPRVIVAWPGGNSGIAAYFAPSNGVNGTLGIRVLNSTRGSPLGPIYKPESSNNATVGISTQIEFNTSATLSVAILGSIRTIRDFVEGPSLLRPEIQDAIEYSRIDGGIELSRLWLDNITTTTLSITSENFSAQLDNATVRFEAGVYTFNASFNYPQLTQLSSKDVLSPDSADLISQSPMQTTSLSFLSYTTKLTAGAWRFLTYFGRDSMISALLLQPVLSEGEGGAIEAVLAGVLERVNKTDGSACHEETIGDYATWTNLQNNITSTAPLCDYKMIDTDYYLPILMERYLLQTPVGSSRASEFLGTAATVLPKNLNLTYGDLSQINANKIVALAAPFAAPGNQTKENLMHLKNGEVVGEWRDSTYGIGGGRIPFDVNTALVPAALRSIALLSKAGMLDFNSTMINEYAEVWEDRTLEFFEVSVDLEEAQNRLEDYTTASGIKDLKSQADTLDGNVTFYALALDGDSNLSQVAVMNTDDCFRHFLLNTTNQPQLTSSLNSTANNIRRTFPAGLMTDVGMLVANPAYGSDPVYAANWTNSAYHGTVVWSWQLAMMARGLELQLSRCSSGTVPEFCGDQSVHANVKNAYNVLWDSIEANTEYLSNEVWSWIYEDGKFNYIDLGELPPPEGESPTESDIVQLWSLTFLAVARNKDLH</sequence>